<dbReference type="EMBL" id="ML995808">
    <property type="protein sequence ID" value="KAF2774145.1"/>
    <property type="molecule type" value="Genomic_DNA"/>
</dbReference>
<evidence type="ECO:0000313" key="4">
    <source>
        <dbReference type="Proteomes" id="UP000799436"/>
    </source>
</evidence>
<evidence type="ECO:0000313" key="3">
    <source>
        <dbReference type="EMBL" id="KAF2774145.1"/>
    </source>
</evidence>
<dbReference type="Proteomes" id="UP000799436">
    <property type="component" value="Unassembled WGS sequence"/>
</dbReference>
<dbReference type="Pfam" id="PF06985">
    <property type="entry name" value="HET"/>
    <property type="match status" value="1"/>
</dbReference>
<feature type="compositionally biased region" description="Basic and acidic residues" evidence="1">
    <location>
        <begin position="19"/>
        <end position="30"/>
    </location>
</feature>
<feature type="domain" description="Heterokaryon incompatibility" evidence="2">
    <location>
        <begin position="73"/>
        <end position="236"/>
    </location>
</feature>
<name>A0A6G1LMP8_9PEZI</name>
<reference evidence="3" key="1">
    <citation type="journal article" date="2020" name="Stud. Mycol.">
        <title>101 Dothideomycetes genomes: a test case for predicting lifestyles and emergence of pathogens.</title>
        <authorList>
            <person name="Haridas S."/>
            <person name="Albert R."/>
            <person name="Binder M."/>
            <person name="Bloem J."/>
            <person name="Labutti K."/>
            <person name="Salamov A."/>
            <person name="Andreopoulos B."/>
            <person name="Baker S."/>
            <person name="Barry K."/>
            <person name="Bills G."/>
            <person name="Bluhm B."/>
            <person name="Cannon C."/>
            <person name="Castanera R."/>
            <person name="Culley D."/>
            <person name="Daum C."/>
            <person name="Ezra D."/>
            <person name="Gonzalez J."/>
            <person name="Henrissat B."/>
            <person name="Kuo A."/>
            <person name="Liang C."/>
            <person name="Lipzen A."/>
            <person name="Lutzoni F."/>
            <person name="Magnuson J."/>
            <person name="Mondo S."/>
            <person name="Nolan M."/>
            <person name="Ohm R."/>
            <person name="Pangilinan J."/>
            <person name="Park H.-J."/>
            <person name="Ramirez L."/>
            <person name="Alfaro M."/>
            <person name="Sun H."/>
            <person name="Tritt A."/>
            <person name="Yoshinaga Y."/>
            <person name="Zwiers L.-H."/>
            <person name="Turgeon B."/>
            <person name="Goodwin S."/>
            <person name="Spatafora J."/>
            <person name="Crous P."/>
            <person name="Grigoriev I."/>
        </authorList>
    </citation>
    <scope>NUCLEOTIDE SEQUENCE</scope>
    <source>
        <strain evidence="3">CBS 116005</strain>
    </source>
</reference>
<protein>
    <submittedName>
        <fullName evidence="3">HET-domain-containing protein</fullName>
    </submittedName>
</protein>
<proteinExistence type="predicted"/>
<dbReference type="InterPro" id="IPR052895">
    <property type="entry name" value="HetReg/Transcr_Mod"/>
</dbReference>
<accession>A0A6G1LMP8</accession>
<sequence>MDDNDDLDMFTSTPQAQRNDSHRPVEDTHTRSQASQFDDRRKVIKLCSILDGNRHDPLACSLRAVNLSQRPVYQCISYVWGDPNDQETMQLDGKSVPAPSSLVALLLRLRGSTAASDLWVDTLCIDQENHDEKKEQVALMGEIYANAENVIVWLGDTVPGEDHEGREEPEIQDAMTKLAEDAHFHDLPFIDNCRSRRCPSASGRGAGSCWTWPQTLALWMRWFDVSWFERAWTVQEILLARSAVLMLGSQTVSWEIVSRAWVNLGRHMRDCCTECIYNLRGRDSSHVHRMIDRIVDPAIFREKLERGQHLIDPLPHFSWKKSSYEIDKLYGFRGLQNGAQPTPVVPDYDISLQELYYRFARASISTQGWLVPLCSEPRHEKEGLPSWVPDWSLKPNGPALYRTERFQWSFTYNAAKGFPGFPQVDGRVLEVNGVRFDHIVWTSSVYTRIKQFSDRFELLRDWQDLVHPEDVASRPYPASGTRQEAFWRTMFADRYYYDEEKPSIVTAADIHDLQDFVSKTARDLVEFGADAVVGLNEAMTSHIIAVVERRLFITSKGYIGLCPAASKIGDEIFVLGSCPAPVVLRSTHADGGGAGHVSMGHCFVHMELCMERL</sequence>
<feature type="region of interest" description="Disordered" evidence="1">
    <location>
        <begin position="1"/>
        <end position="37"/>
    </location>
</feature>
<dbReference type="PANTHER" id="PTHR24148">
    <property type="entry name" value="ANKYRIN REPEAT DOMAIN-CONTAINING PROTEIN 39 HOMOLOG-RELATED"/>
    <property type="match status" value="1"/>
</dbReference>
<gene>
    <name evidence="3" type="ORF">EJ03DRAFT_370267</name>
</gene>
<evidence type="ECO:0000259" key="2">
    <source>
        <dbReference type="Pfam" id="PF06985"/>
    </source>
</evidence>
<keyword evidence="4" id="KW-1185">Reference proteome</keyword>
<evidence type="ECO:0000256" key="1">
    <source>
        <dbReference type="SAM" id="MobiDB-lite"/>
    </source>
</evidence>
<dbReference type="OrthoDB" id="3557394at2759"/>
<dbReference type="InterPro" id="IPR010730">
    <property type="entry name" value="HET"/>
</dbReference>
<dbReference type="AlphaFoldDB" id="A0A6G1LMP8"/>
<dbReference type="PANTHER" id="PTHR24148:SF64">
    <property type="entry name" value="HETEROKARYON INCOMPATIBILITY DOMAIN-CONTAINING PROTEIN"/>
    <property type="match status" value="1"/>
</dbReference>
<organism evidence="3 4">
    <name type="scientific">Teratosphaeria nubilosa</name>
    <dbReference type="NCBI Taxonomy" id="161662"/>
    <lineage>
        <taxon>Eukaryota</taxon>
        <taxon>Fungi</taxon>
        <taxon>Dikarya</taxon>
        <taxon>Ascomycota</taxon>
        <taxon>Pezizomycotina</taxon>
        <taxon>Dothideomycetes</taxon>
        <taxon>Dothideomycetidae</taxon>
        <taxon>Mycosphaerellales</taxon>
        <taxon>Teratosphaeriaceae</taxon>
        <taxon>Teratosphaeria</taxon>
    </lineage>
</organism>